<dbReference type="PANTHER" id="PTHR30302">
    <property type="entry name" value="HYDROGENASE 1 MATURATION PROTEASE"/>
    <property type="match status" value="1"/>
</dbReference>
<keyword evidence="4" id="KW-0378">Hydrolase</keyword>
<name>A0A1F4U5N7_UNCSA</name>
<comment type="caution">
    <text evidence="5">The sequence shown here is derived from an EMBL/GenBank/DDBJ whole genome shotgun (WGS) entry which is preliminary data.</text>
</comment>
<evidence type="ECO:0000313" key="5">
    <source>
        <dbReference type="EMBL" id="OGC40187.1"/>
    </source>
</evidence>
<dbReference type="PANTHER" id="PTHR30302:SF1">
    <property type="entry name" value="HYDROGENASE 2 MATURATION PROTEASE"/>
    <property type="match status" value="1"/>
</dbReference>
<evidence type="ECO:0000256" key="2">
    <source>
        <dbReference type="ARBA" id="ARBA00022670"/>
    </source>
</evidence>
<proteinExistence type="inferred from homology"/>
<dbReference type="EMBL" id="MEUJ01000004">
    <property type="protein sequence ID" value="OGC40187.1"/>
    <property type="molecule type" value="Genomic_DNA"/>
</dbReference>
<accession>A0A1F4U5N7</accession>
<reference evidence="5 6" key="1">
    <citation type="journal article" date="2016" name="Nat. Commun.">
        <title>Thousands of microbial genomes shed light on interconnected biogeochemical processes in an aquifer system.</title>
        <authorList>
            <person name="Anantharaman K."/>
            <person name="Brown C.T."/>
            <person name="Hug L.A."/>
            <person name="Sharon I."/>
            <person name="Castelle C.J."/>
            <person name="Probst A.J."/>
            <person name="Thomas B.C."/>
            <person name="Singh A."/>
            <person name="Wilkins M.J."/>
            <person name="Karaoz U."/>
            <person name="Brodie E.L."/>
            <person name="Williams K.H."/>
            <person name="Hubbard S.S."/>
            <person name="Banfield J.F."/>
        </authorList>
    </citation>
    <scope>NUCLEOTIDE SEQUENCE [LARGE SCALE GENOMIC DNA]</scope>
</reference>
<dbReference type="Pfam" id="PF01750">
    <property type="entry name" value="HycI"/>
    <property type="match status" value="1"/>
</dbReference>
<dbReference type="AlphaFoldDB" id="A0A1F4U5N7"/>
<gene>
    <name evidence="5" type="ORF">A2438_02750</name>
</gene>
<keyword evidence="3" id="KW-0064">Aspartyl protease</keyword>
<dbReference type="PRINTS" id="PR00446">
    <property type="entry name" value="HYDRGNUPTAKE"/>
</dbReference>
<evidence type="ECO:0008006" key="7">
    <source>
        <dbReference type="Google" id="ProtNLM"/>
    </source>
</evidence>
<sequence length="160" mass="17332">MLNSSAAELFSSSETILVITVGNTLRHDDGVGPYIAEQILNPKSEILNNIKILNTNDKPESSIEEAVKTKPAKTIIIDAADFGGKVGEARIIDKEHIPQTTLSTHTFPLPIIAKMIEDDTASPVFFLGIQPARMDLGEGISPEVEKTAKEIIKLCTKCTC</sequence>
<evidence type="ECO:0000256" key="4">
    <source>
        <dbReference type="ARBA" id="ARBA00022801"/>
    </source>
</evidence>
<dbReference type="Proteomes" id="UP000179242">
    <property type="component" value="Unassembled WGS sequence"/>
</dbReference>
<dbReference type="NCBIfam" id="TIGR00072">
    <property type="entry name" value="hydrog_prot"/>
    <property type="match status" value="1"/>
</dbReference>
<evidence type="ECO:0000256" key="3">
    <source>
        <dbReference type="ARBA" id="ARBA00022750"/>
    </source>
</evidence>
<dbReference type="GO" id="GO:0004190">
    <property type="term" value="F:aspartic-type endopeptidase activity"/>
    <property type="evidence" value="ECO:0007669"/>
    <property type="project" value="UniProtKB-KW"/>
</dbReference>
<evidence type="ECO:0000313" key="6">
    <source>
        <dbReference type="Proteomes" id="UP000179242"/>
    </source>
</evidence>
<dbReference type="InterPro" id="IPR004420">
    <property type="entry name" value="Pept_A31_hyd_mat_HycI"/>
</dbReference>
<dbReference type="InterPro" id="IPR023430">
    <property type="entry name" value="Pept_HybD-like_dom_sf"/>
</dbReference>
<dbReference type="GO" id="GO:0008047">
    <property type="term" value="F:enzyme activator activity"/>
    <property type="evidence" value="ECO:0007669"/>
    <property type="project" value="InterPro"/>
</dbReference>
<evidence type="ECO:0000256" key="1">
    <source>
        <dbReference type="ARBA" id="ARBA00006814"/>
    </source>
</evidence>
<organism evidence="5 6">
    <name type="scientific">candidate division WOR-1 bacterium RIFOXYC2_FULL_46_14</name>
    <dbReference type="NCBI Taxonomy" id="1802587"/>
    <lineage>
        <taxon>Bacteria</taxon>
        <taxon>Bacillati</taxon>
        <taxon>Saganbacteria</taxon>
    </lineage>
</organism>
<dbReference type="CDD" id="cd06067">
    <property type="entry name" value="H2MP_MemB-H2evol"/>
    <property type="match status" value="1"/>
</dbReference>
<keyword evidence="2" id="KW-0645">Protease</keyword>
<dbReference type="Gene3D" id="3.40.50.1450">
    <property type="entry name" value="HybD-like"/>
    <property type="match status" value="1"/>
</dbReference>
<protein>
    <recommendedName>
        <fullName evidence="7">Hydrogenase maturation peptidase HycI</fullName>
    </recommendedName>
</protein>
<comment type="similarity">
    <text evidence="1">Belongs to the peptidase A31 family.</text>
</comment>
<dbReference type="InterPro" id="IPR000671">
    <property type="entry name" value="Peptidase_A31"/>
</dbReference>
<dbReference type="SUPFAM" id="SSF53163">
    <property type="entry name" value="HybD-like"/>
    <property type="match status" value="1"/>
</dbReference>
<dbReference type="GO" id="GO:0016485">
    <property type="term" value="P:protein processing"/>
    <property type="evidence" value="ECO:0007669"/>
    <property type="project" value="TreeGrafter"/>
</dbReference>